<dbReference type="EMBL" id="JAOPJF010000128">
    <property type="protein sequence ID" value="KAK1138808.1"/>
    <property type="molecule type" value="Genomic_DNA"/>
</dbReference>
<protein>
    <submittedName>
        <fullName evidence="1">Uncharacterized protein</fullName>
    </submittedName>
</protein>
<sequence length="659" mass="73857">MSDSPKPKPVVIGLLGVPGCGKTHFLRKLSQELDPKSFAFYEDFEVIDSILESGLDAFKVMCENEKIQWRQKAIEKIQDECMATGKTAIVTGYFSTSWVFASSKLEDDTTIADFTPKYLSLYTHIVYLDTPAEFGLQFKDITRHLPTQVKMWQEVEKDHLRLQCWDRGILLAMYSARNDLATLIRDWSCDTEEDNLLVAEECLDKIIADVTGSRHLERVLVLDYDRTVSLGNLSAIYHSGMNGNVMEFEERLEDLDLSHTTLRQIALTYKEELDDVEFDAACEKAAETVSDELRQLFTLLRLVSLREYIHAVVVTSGLSLIWEKTIDREGLSDSVAVIGGFRNSFVATEAVKAHLVKRLQETHKLEVWAFGDGHQDLSMLMEADRAIVLKGEKTSRTGLMNDVLHAYLWDGSLSKEKFFLSSNFFPRLNADFFPILNLMKPKFINALLKHRKDSTVVHATNKPAAKPLLIRMGDASLAGPSLREAHRRCGSYLAIEYISKLINIKPYSTPDMQNHEADRGSLEGKNTLIIALMCSGEHIASGVNDVSPNADSLHAWNTKDVKIGHLQERSTVILVDSVIKCDKAIVDFAKHMRRISPRIRIVAVAGDVQAQAIAGDSPIGELLENGKLTVVALRLSGNQPSGERGPETRKRSFSVVDQD</sequence>
<dbReference type="Proteomes" id="UP001177260">
    <property type="component" value="Unassembled WGS sequence"/>
</dbReference>
<accession>A0ACC3AMT9</accession>
<name>A0ACC3AMT9_9EURO</name>
<keyword evidence="2" id="KW-1185">Reference proteome</keyword>
<evidence type="ECO:0000313" key="2">
    <source>
        <dbReference type="Proteomes" id="UP001177260"/>
    </source>
</evidence>
<reference evidence="1 2" key="1">
    <citation type="journal article" date="2023" name="ACS Omega">
        <title>Identification of the Neoaspergillic Acid Biosynthesis Gene Cluster by Establishing an In Vitro CRISPR-Ribonucleoprotein Genetic System in Aspergillus melleus.</title>
        <authorList>
            <person name="Yuan B."/>
            <person name="Grau M.F."/>
            <person name="Murata R.M."/>
            <person name="Torok T."/>
            <person name="Venkateswaran K."/>
            <person name="Stajich J.E."/>
            <person name="Wang C.C.C."/>
        </authorList>
    </citation>
    <scope>NUCLEOTIDE SEQUENCE [LARGE SCALE GENOMIC DNA]</scope>
    <source>
        <strain evidence="1 2">IMV 1140</strain>
    </source>
</reference>
<organism evidence="1 2">
    <name type="scientific">Aspergillus melleus</name>
    <dbReference type="NCBI Taxonomy" id="138277"/>
    <lineage>
        <taxon>Eukaryota</taxon>
        <taxon>Fungi</taxon>
        <taxon>Dikarya</taxon>
        <taxon>Ascomycota</taxon>
        <taxon>Pezizomycotina</taxon>
        <taxon>Eurotiomycetes</taxon>
        <taxon>Eurotiomycetidae</taxon>
        <taxon>Eurotiales</taxon>
        <taxon>Aspergillaceae</taxon>
        <taxon>Aspergillus</taxon>
        <taxon>Aspergillus subgen. Circumdati</taxon>
    </lineage>
</organism>
<evidence type="ECO:0000313" key="1">
    <source>
        <dbReference type="EMBL" id="KAK1138808.1"/>
    </source>
</evidence>
<gene>
    <name evidence="1" type="ORF">N8T08_001769</name>
</gene>
<proteinExistence type="predicted"/>
<comment type="caution">
    <text evidence="1">The sequence shown here is derived from an EMBL/GenBank/DDBJ whole genome shotgun (WGS) entry which is preliminary data.</text>
</comment>